<sequence length="439" mass="44786">MPDPIDALCKAAMAMDAGPPGERALIGRAVADLLAVAVAGFRSPVLTSALAALSQDGGGYPVWNGAPAATLEDAATLNAAAAHALDFDDLDLASSAHLHAVVIAALCSAPRWPDEDDLLASVRAAIMAAQVIAARLGRGHYGRGWHATATIGTLAATVAVARAWRLPARTTANALALAAAQAGGLRLNFGTGAKALQAGFAAGAALRSVRLAAAGVTGGAVFAPGGFFALYGDPGASSQASGQGIADTRPKLFPCCFATHRLVVAGLNAREHLGDPLAHPAASIIARLPAATLAILRDGQARDAVQAAFSPAYCLSAALRDGPPSLGHFVDPLDDPLVARAARIEVLADDGGGSPGYDMRDGYAELIIVRPGTAPVTFRATRLPGDDDAVPVDDLLRRKIADCLAWNPPAARRLANRVRSLPSLARWWPPSADDGPVSG</sequence>
<dbReference type="InterPro" id="IPR042183">
    <property type="entry name" value="MmgE/PrpD_sf_1"/>
</dbReference>
<dbReference type="Gene3D" id="3.30.1330.120">
    <property type="entry name" value="2-methylcitrate dehydratase PrpD"/>
    <property type="match status" value="1"/>
</dbReference>
<accession>A0A2W5P6C4</accession>
<comment type="caution">
    <text evidence="3">The sequence shown here is derived from an EMBL/GenBank/DDBJ whole genome shotgun (WGS) entry which is preliminary data.</text>
</comment>
<dbReference type="Proteomes" id="UP000249229">
    <property type="component" value="Unassembled WGS sequence"/>
</dbReference>
<dbReference type="PANTHER" id="PTHR16943:SF8">
    <property type="entry name" value="2-METHYLCITRATE DEHYDRATASE"/>
    <property type="match status" value="1"/>
</dbReference>
<dbReference type="Gene3D" id="1.10.4100.10">
    <property type="entry name" value="2-methylcitrate dehydratase PrpD"/>
    <property type="match status" value="1"/>
</dbReference>
<name>A0A2W5P6C4_9SPHN</name>
<feature type="domain" description="MmgE/PrpD N-terminal" evidence="2">
    <location>
        <begin position="26"/>
        <end position="219"/>
    </location>
</feature>
<comment type="similarity">
    <text evidence="1">Belongs to the PrpD family.</text>
</comment>
<evidence type="ECO:0000259" key="2">
    <source>
        <dbReference type="Pfam" id="PF03972"/>
    </source>
</evidence>
<dbReference type="InterPro" id="IPR036148">
    <property type="entry name" value="MmgE/PrpD_sf"/>
</dbReference>
<dbReference type="InterPro" id="IPR045336">
    <property type="entry name" value="MmgE_PrpD_N"/>
</dbReference>
<dbReference type="PANTHER" id="PTHR16943">
    <property type="entry name" value="2-METHYLCITRATE DEHYDRATASE-RELATED"/>
    <property type="match status" value="1"/>
</dbReference>
<reference evidence="3 4" key="1">
    <citation type="submission" date="2017-08" db="EMBL/GenBank/DDBJ databases">
        <title>Infants hospitalized years apart are colonized by the same room-sourced microbial strains.</title>
        <authorList>
            <person name="Brooks B."/>
            <person name="Olm M.R."/>
            <person name="Firek B.A."/>
            <person name="Baker R."/>
            <person name="Thomas B.C."/>
            <person name="Morowitz M.J."/>
            <person name="Banfield J.F."/>
        </authorList>
    </citation>
    <scope>NUCLEOTIDE SEQUENCE [LARGE SCALE GENOMIC DNA]</scope>
    <source>
        <strain evidence="3">S2_005_001_R1_22</strain>
    </source>
</reference>
<dbReference type="EMBL" id="QFQI01000008">
    <property type="protein sequence ID" value="PZQ59679.1"/>
    <property type="molecule type" value="Genomic_DNA"/>
</dbReference>
<dbReference type="Pfam" id="PF03972">
    <property type="entry name" value="MmgE_PrpD_N"/>
    <property type="match status" value="1"/>
</dbReference>
<dbReference type="SUPFAM" id="SSF103378">
    <property type="entry name" value="2-methylcitrate dehydratase PrpD"/>
    <property type="match status" value="1"/>
</dbReference>
<dbReference type="GO" id="GO:0016829">
    <property type="term" value="F:lyase activity"/>
    <property type="evidence" value="ECO:0007669"/>
    <property type="project" value="InterPro"/>
</dbReference>
<evidence type="ECO:0000313" key="4">
    <source>
        <dbReference type="Proteomes" id="UP000249229"/>
    </source>
</evidence>
<proteinExistence type="inferred from homology"/>
<dbReference type="AlphaFoldDB" id="A0A2W5P6C4"/>
<protein>
    <recommendedName>
        <fullName evidence="2">MmgE/PrpD N-terminal domain-containing protein</fullName>
    </recommendedName>
</protein>
<dbReference type="InterPro" id="IPR042188">
    <property type="entry name" value="MmgE/PrpD_sf_2"/>
</dbReference>
<evidence type="ECO:0000313" key="3">
    <source>
        <dbReference type="EMBL" id="PZQ59679.1"/>
    </source>
</evidence>
<evidence type="ECO:0000256" key="1">
    <source>
        <dbReference type="ARBA" id="ARBA00006174"/>
    </source>
</evidence>
<organism evidence="3 4">
    <name type="scientific">Sphingomonas taxi</name>
    <dbReference type="NCBI Taxonomy" id="1549858"/>
    <lineage>
        <taxon>Bacteria</taxon>
        <taxon>Pseudomonadati</taxon>
        <taxon>Pseudomonadota</taxon>
        <taxon>Alphaproteobacteria</taxon>
        <taxon>Sphingomonadales</taxon>
        <taxon>Sphingomonadaceae</taxon>
        <taxon>Sphingomonas</taxon>
    </lineage>
</organism>
<gene>
    <name evidence="3" type="ORF">DI544_11175</name>
</gene>
<dbReference type="InterPro" id="IPR005656">
    <property type="entry name" value="MmgE_PrpD"/>
</dbReference>